<protein>
    <submittedName>
        <fullName evidence="9">Serine/threonine-protein kinase brsk2-like protein</fullName>
    </submittedName>
</protein>
<dbReference type="PROSITE" id="PS50030">
    <property type="entry name" value="UBA"/>
    <property type="match status" value="1"/>
</dbReference>
<dbReference type="PANTHER" id="PTHR24346">
    <property type="entry name" value="MAP/MICROTUBULE AFFINITY-REGULATING KINASE"/>
    <property type="match status" value="1"/>
</dbReference>
<keyword evidence="4 9" id="KW-0418">Kinase</keyword>
<feature type="domain" description="Protein kinase" evidence="7">
    <location>
        <begin position="8"/>
        <end position="261"/>
    </location>
</feature>
<feature type="binding site" evidence="6">
    <location>
        <position position="37"/>
    </location>
    <ligand>
        <name>ATP</name>
        <dbReference type="ChEBI" id="CHEBI:30616"/>
    </ligand>
</feature>
<dbReference type="GO" id="GO:0004674">
    <property type="term" value="F:protein serine/threonine kinase activity"/>
    <property type="evidence" value="ECO:0007669"/>
    <property type="project" value="UniProtKB-KW"/>
</dbReference>
<dbReference type="InterPro" id="IPR015940">
    <property type="entry name" value="UBA"/>
</dbReference>
<dbReference type="OrthoDB" id="10252171at2759"/>
<dbReference type="EMBL" id="JAPDFW010000091">
    <property type="protein sequence ID" value="KAJ5071080.1"/>
    <property type="molecule type" value="Genomic_DNA"/>
</dbReference>
<dbReference type="PROSITE" id="PS00107">
    <property type="entry name" value="PROTEIN_KINASE_ATP"/>
    <property type="match status" value="1"/>
</dbReference>
<keyword evidence="2" id="KW-0808">Transferase</keyword>
<evidence type="ECO:0000256" key="6">
    <source>
        <dbReference type="PROSITE-ProRule" id="PRU10141"/>
    </source>
</evidence>
<evidence type="ECO:0000256" key="1">
    <source>
        <dbReference type="ARBA" id="ARBA00022527"/>
    </source>
</evidence>
<dbReference type="InterPro" id="IPR011009">
    <property type="entry name" value="Kinase-like_dom_sf"/>
</dbReference>
<dbReference type="InterPro" id="IPR017441">
    <property type="entry name" value="Protein_kinase_ATP_BS"/>
</dbReference>
<dbReference type="GO" id="GO:0035556">
    <property type="term" value="P:intracellular signal transduction"/>
    <property type="evidence" value="ECO:0007669"/>
    <property type="project" value="TreeGrafter"/>
</dbReference>
<evidence type="ECO:0000259" key="8">
    <source>
        <dbReference type="PROSITE" id="PS50030"/>
    </source>
</evidence>
<name>A0A9Q0LEP9_ANAIG</name>
<dbReference type="FunFam" id="3.30.200.20:FF:000003">
    <property type="entry name" value="Non-specific serine/threonine protein kinase"/>
    <property type="match status" value="1"/>
</dbReference>
<dbReference type="SUPFAM" id="SSF56112">
    <property type="entry name" value="Protein kinase-like (PK-like)"/>
    <property type="match status" value="1"/>
</dbReference>
<proteinExistence type="predicted"/>
<dbReference type="AlphaFoldDB" id="A0A9Q0LEP9"/>
<dbReference type="OMA" id="EKTHCHT"/>
<dbReference type="GO" id="GO:0005524">
    <property type="term" value="F:ATP binding"/>
    <property type="evidence" value="ECO:0007669"/>
    <property type="project" value="UniProtKB-UniRule"/>
</dbReference>
<dbReference type="Gene3D" id="1.10.510.10">
    <property type="entry name" value="Transferase(Phosphotransferase) domain 1"/>
    <property type="match status" value="1"/>
</dbReference>
<dbReference type="FunFam" id="1.10.510.10:FF:000571">
    <property type="entry name" value="Maternal embryonic leucine zipper kinase"/>
    <property type="match status" value="1"/>
</dbReference>
<dbReference type="InterPro" id="IPR008271">
    <property type="entry name" value="Ser/Thr_kinase_AS"/>
</dbReference>
<comment type="caution">
    <text evidence="9">The sequence shown here is derived from an EMBL/GenBank/DDBJ whole genome shotgun (WGS) entry which is preliminary data.</text>
</comment>
<feature type="domain" description="UBA" evidence="8">
    <location>
        <begin position="288"/>
        <end position="328"/>
    </location>
</feature>
<gene>
    <name evidence="9" type="ORF">M0811_10564</name>
</gene>
<accession>A0A9Q0LEP9</accession>
<evidence type="ECO:0000256" key="5">
    <source>
        <dbReference type="ARBA" id="ARBA00022840"/>
    </source>
</evidence>
<dbReference type="PROSITE" id="PS00108">
    <property type="entry name" value="PROTEIN_KINASE_ST"/>
    <property type="match status" value="1"/>
</dbReference>
<evidence type="ECO:0000259" key="7">
    <source>
        <dbReference type="PROSITE" id="PS50011"/>
    </source>
</evidence>
<reference evidence="9" key="1">
    <citation type="submission" date="2022-10" db="EMBL/GenBank/DDBJ databases">
        <title>Novel sulphate-reducing endosymbionts in the free-living metamonad Anaeramoeba.</title>
        <authorList>
            <person name="Jerlstrom-Hultqvist J."/>
            <person name="Cepicka I."/>
            <person name="Gallot-Lavallee L."/>
            <person name="Salas-Leiva D."/>
            <person name="Curtis B.A."/>
            <person name="Zahonova K."/>
            <person name="Pipaliya S."/>
            <person name="Dacks J."/>
            <person name="Roger A.J."/>
        </authorList>
    </citation>
    <scope>NUCLEOTIDE SEQUENCE</scope>
    <source>
        <strain evidence="9">BMAN</strain>
    </source>
</reference>
<dbReference type="Pfam" id="PF00069">
    <property type="entry name" value="Pkinase"/>
    <property type="match status" value="1"/>
</dbReference>
<sequence>MSQQIGSYTIIKTIGEGATGKVKLAIDIKSKKQVAIKMISKTKVLKTERMRTKAEREIAVLKLLNHPNVIKVIDVLESNESLFVVMEYMQTGELFEYLIRKEYISLGQSLCFFQQLIYGVEYCHNHLICHRDLKPENLLLDEFENLKIADFGMAGLLDVKQMFETSCGSPHYAAPEVIIGNSYDGRKSDIWSCGVILFVLTVGRLPFEGDNIKRVLMLVKRGLYQIPDDVAPDIKDLINKMLQVDPEKRITISEIKKHPWFCSNFTDNFIPPESILRRKFYKPIEPKKIDSDIVKQLANLGWEKDIITQNLTNESQNLEKILYTFVTRKIKKTSKINQKSNSKHTRKLDLENSHKNALLLFEKKQTQVHNIEKMEKANIEFKLPKKTQKIHENEQEIQKPSKTKRLFGNLFRRRKRTASRKYVQLKYDEKFITNGILEIENEKQHLVKNHYVSLISKKSLMEIISTSQQIFDHLQFRWNYPNIFTLKAKKSELKIKLKILACQIYKQKSSIEIRLICKQGEAAEFIVFCNQFANLAKL</sequence>
<dbReference type="GO" id="GO:0005737">
    <property type="term" value="C:cytoplasm"/>
    <property type="evidence" value="ECO:0007669"/>
    <property type="project" value="TreeGrafter"/>
</dbReference>
<evidence type="ECO:0000256" key="3">
    <source>
        <dbReference type="ARBA" id="ARBA00022741"/>
    </source>
</evidence>
<dbReference type="Proteomes" id="UP001149090">
    <property type="component" value="Unassembled WGS sequence"/>
</dbReference>
<dbReference type="SMART" id="SM00220">
    <property type="entry name" value="S_TKc"/>
    <property type="match status" value="1"/>
</dbReference>
<evidence type="ECO:0000256" key="2">
    <source>
        <dbReference type="ARBA" id="ARBA00022679"/>
    </source>
</evidence>
<keyword evidence="10" id="KW-1185">Reference proteome</keyword>
<keyword evidence="3 6" id="KW-0547">Nucleotide-binding</keyword>
<dbReference type="InterPro" id="IPR000719">
    <property type="entry name" value="Prot_kinase_dom"/>
</dbReference>
<organism evidence="9 10">
    <name type="scientific">Anaeramoeba ignava</name>
    <name type="common">Anaerobic marine amoeba</name>
    <dbReference type="NCBI Taxonomy" id="1746090"/>
    <lineage>
        <taxon>Eukaryota</taxon>
        <taxon>Metamonada</taxon>
        <taxon>Anaeramoebidae</taxon>
        <taxon>Anaeramoeba</taxon>
    </lineage>
</organism>
<keyword evidence="5 6" id="KW-0067">ATP-binding</keyword>
<evidence type="ECO:0000256" key="4">
    <source>
        <dbReference type="ARBA" id="ARBA00022777"/>
    </source>
</evidence>
<evidence type="ECO:0000313" key="9">
    <source>
        <dbReference type="EMBL" id="KAJ5071080.1"/>
    </source>
</evidence>
<dbReference type="PANTHER" id="PTHR24346:SF110">
    <property type="entry name" value="NON-SPECIFIC SERINE_THREONINE PROTEIN KINASE"/>
    <property type="match status" value="1"/>
</dbReference>
<keyword evidence="1" id="KW-0723">Serine/threonine-protein kinase</keyword>
<evidence type="ECO:0000313" key="10">
    <source>
        <dbReference type="Proteomes" id="UP001149090"/>
    </source>
</evidence>
<dbReference type="PROSITE" id="PS50011">
    <property type="entry name" value="PROTEIN_KINASE_DOM"/>
    <property type="match status" value="1"/>
</dbReference>